<dbReference type="SUPFAM" id="SSF55729">
    <property type="entry name" value="Acyl-CoA N-acyltransferases (Nat)"/>
    <property type="match status" value="2"/>
</dbReference>
<feature type="domain" description="N-acetyltransferase" evidence="3">
    <location>
        <begin position="164"/>
        <end position="310"/>
    </location>
</feature>
<dbReference type="PANTHER" id="PTHR43877">
    <property type="entry name" value="AMINOALKYLPHOSPHONATE N-ACETYLTRANSFERASE-RELATED-RELATED"/>
    <property type="match status" value="1"/>
</dbReference>
<proteinExistence type="predicted"/>
<dbReference type="Pfam" id="PF00583">
    <property type="entry name" value="Acetyltransf_1"/>
    <property type="match status" value="1"/>
</dbReference>
<name>A0A1G8TPR3_9ACTN</name>
<keyword evidence="1" id="KW-0808">Transferase</keyword>
<dbReference type="CDD" id="cd04301">
    <property type="entry name" value="NAT_SF"/>
    <property type="match status" value="1"/>
</dbReference>
<sequence>MTNLTVRPATLGDAAAATALVNAVDVAEGGRAETDVAEILADWKHPEVDLARDSWLLHEDGELVGYGLLWDESGGERIDMDLYLLPGNPDRARRMLEPMEARALACAAANGARQAVVHQGLHVSTSVDREVLRERGWRTVRRYHVMDRPLSPTADTMPAPLPGLCLRPCTQEADRRIAHALLQESFADHFDFQPRTYEQWLHDIDAENADWSLVWIGRLEGQGDVAALRTRNDRVTTGWISNLGVLRAARGRGIAGYLLRYAFWYYAGLGRERISLGVDTDNASGALGLYERHGMTLDTAVDTWELIRPV</sequence>
<dbReference type="PANTHER" id="PTHR43877:SF2">
    <property type="entry name" value="AMINOALKYLPHOSPHONATE N-ACETYLTRANSFERASE-RELATED"/>
    <property type="match status" value="1"/>
</dbReference>
<dbReference type="InterPro" id="IPR000182">
    <property type="entry name" value="GNAT_dom"/>
</dbReference>
<reference evidence="4 5" key="1">
    <citation type="submission" date="2016-10" db="EMBL/GenBank/DDBJ databases">
        <authorList>
            <person name="de Groot N.N."/>
        </authorList>
    </citation>
    <scope>NUCLEOTIDE SEQUENCE [LARGE SCALE GENOMIC DNA]</scope>
    <source>
        <strain evidence="4 5">CGMCC 4.5727</strain>
    </source>
</reference>
<keyword evidence="2" id="KW-0012">Acyltransferase</keyword>
<keyword evidence="5" id="KW-1185">Reference proteome</keyword>
<dbReference type="PROSITE" id="PS51186">
    <property type="entry name" value="GNAT"/>
    <property type="match status" value="1"/>
</dbReference>
<dbReference type="OrthoDB" id="9799092at2"/>
<keyword evidence="4" id="KW-0689">Ribosomal protein</keyword>
<dbReference type="AlphaFoldDB" id="A0A1G8TPR3"/>
<protein>
    <submittedName>
        <fullName evidence="4">Ribosomal protein S18 acetylase RimI</fullName>
    </submittedName>
</protein>
<dbReference type="InterPro" id="IPR050832">
    <property type="entry name" value="Bact_Acetyltransf"/>
</dbReference>
<organism evidence="4 5">
    <name type="scientific">Streptomyces indicus</name>
    <dbReference type="NCBI Taxonomy" id="417292"/>
    <lineage>
        <taxon>Bacteria</taxon>
        <taxon>Bacillati</taxon>
        <taxon>Actinomycetota</taxon>
        <taxon>Actinomycetes</taxon>
        <taxon>Kitasatosporales</taxon>
        <taxon>Streptomycetaceae</taxon>
        <taxon>Streptomyces</taxon>
    </lineage>
</organism>
<gene>
    <name evidence="4" type="ORF">SAMN05421806_101388</name>
</gene>
<dbReference type="GO" id="GO:0005840">
    <property type="term" value="C:ribosome"/>
    <property type="evidence" value="ECO:0007669"/>
    <property type="project" value="UniProtKB-KW"/>
</dbReference>
<accession>A0A1G8TPR3</accession>
<evidence type="ECO:0000259" key="3">
    <source>
        <dbReference type="PROSITE" id="PS51186"/>
    </source>
</evidence>
<keyword evidence="4" id="KW-0687">Ribonucleoprotein</keyword>
<dbReference type="InterPro" id="IPR016181">
    <property type="entry name" value="Acyl_CoA_acyltransferase"/>
</dbReference>
<dbReference type="Proteomes" id="UP000199155">
    <property type="component" value="Unassembled WGS sequence"/>
</dbReference>
<dbReference type="RefSeq" id="WP_093606864.1">
    <property type="nucleotide sequence ID" value="NZ_FNFF01000001.1"/>
</dbReference>
<dbReference type="STRING" id="417292.SAMN05421806_101388"/>
<evidence type="ECO:0000256" key="2">
    <source>
        <dbReference type="ARBA" id="ARBA00023315"/>
    </source>
</evidence>
<dbReference type="Gene3D" id="3.40.630.30">
    <property type="match status" value="1"/>
</dbReference>
<dbReference type="GO" id="GO:0016747">
    <property type="term" value="F:acyltransferase activity, transferring groups other than amino-acyl groups"/>
    <property type="evidence" value="ECO:0007669"/>
    <property type="project" value="InterPro"/>
</dbReference>
<dbReference type="EMBL" id="FNFF01000001">
    <property type="protein sequence ID" value="SDJ43551.1"/>
    <property type="molecule type" value="Genomic_DNA"/>
</dbReference>
<evidence type="ECO:0000256" key="1">
    <source>
        <dbReference type="ARBA" id="ARBA00022679"/>
    </source>
</evidence>
<evidence type="ECO:0000313" key="4">
    <source>
        <dbReference type="EMBL" id="SDJ43551.1"/>
    </source>
</evidence>
<evidence type="ECO:0000313" key="5">
    <source>
        <dbReference type="Proteomes" id="UP000199155"/>
    </source>
</evidence>